<dbReference type="GO" id="GO:0016604">
    <property type="term" value="C:nuclear body"/>
    <property type="evidence" value="ECO:0007669"/>
    <property type="project" value="TreeGrafter"/>
</dbReference>
<dbReference type="PANTHER" id="PTHR14790">
    <property type="entry name" value="RECQ-MEDIATED GENOME INSTABILITY PROTEIN 1 RMI1"/>
    <property type="match status" value="1"/>
</dbReference>
<name>A0A4R0RUE4_9APHY</name>
<accession>A0A4R0RUE4</accession>
<dbReference type="PANTHER" id="PTHR14790:SF15">
    <property type="entry name" value="RECQ-MEDIATED GENOME INSTABILITY PROTEIN 1"/>
    <property type="match status" value="1"/>
</dbReference>
<feature type="region of interest" description="Disordered" evidence="3">
    <location>
        <begin position="478"/>
        <end position="560"/>
    </location>
</feature>
<evidence type="ECO:0000256" key="3">
    <source>
        <dbReference type="SAM" id="MobiDB-lite"/>
    </source>
</evidence>
<evidence type="ECO:0000313" key="5">
    <source>
        <dbReference type="EMBL" id="TCD69359.1"/>
    </source>
</evidence>
<reference evidence="5 6" key="1">
    <citation type="submission" date="2018-11" db="EMBL/GenBank/DDBJ databases">
        <title>Genome assembly of Steccherinum ochraceum LE-BIN_3174, the white-rot fungus of the Steccherinaceae family (The Residual Polyporoid clade, Polyporales, Basidiomycota).</title>
        <authorList>
            <person name="Fedorova T.V."/>
            <person name="Glazunova O.A."/>
            <person name="Landesman E.O."/>
            <person name="Moiseenko K.V."/>
            <person name="Psurtseva N.V."/>
            <person name="Savinova O.S."/>
            <person name="Shakhova N.V."/>
            <person name="Tyazhelova T.V."/>
            <person name="Vasina D.V."/>
        </authorList>
    </citation>
    <scope>NUCLEOTIDE SEQUENCE [LARGE SCALE GENOMIC DNA]</scope>
    <source>
        <strain evidence="5 6">LE-BIN_3174</strain>
    </source>
</reference>
<feature type="region of interest" description="Disordered" evidence="3">
    <location>
        <begin position="240"/>
        <end position="287"/>
    </location>
</feature>
<dbReference type="GO" id="GO:0000712">
    <property type="term" value="P:resolution of meiotic recombination intermediates"/>
    <property type="evidence" value="ECO:0007669"/>
    <property type="project" value="TreeGrafter"/>
</dbReference>
<feature type="compositionally biased region" description="Basic and acidic residues" evidence="3">
    <location>
        <begin position="356"/>
        <end position="369"/>
    </location>
</feature>
<dbReference type="Gene3D" id="2.40.50.770">
    <property type="entry name" value="RecQ-mediated genome instability protein Rmi1, C-terminal domain"/>
    <property type="match status" value="1"/>
</dbReference>
<feature type="compositionally biased region" description="Acidic residues" evidence="3">
    <location>
        <begin position="523"/>
        <end position="532"/>
    </location>
</feature>
<protein>
    <recommendedName>
        <fullName evidence="2">RecQ-mediated genome instability protein 1</fullName>
    </recommendedName>
</protein>
<dbReference type="EMBL" id="RWJN01000043">
    <property type="protein sequence ID" value="TCD69359.1"/>
    <property type="molecule type" value="Genomic_DNA"/>
</dbReference>
<feature type="compositionally biased region" description="Low complexity" evidence="3">
    <location>
        <begin position="258"/>
        <end position="271"/>
    </location>
</feature>
<comment type="caution">
    <text evidence="5">The sequence shown here is derived from an EMBL/GenBank/DDBJ whole genome shotgun (WGS) entry which is preliminary data.</text>
</comment>
<sequence length="560" mass="61761">MNPLPPAAEALKRKFPRPTIDSNWLRACYDHVIHEEKAPANQVQARMEHHYLGSRLEDSTLPGTGLPATIDTLDNEMMKCPPVLVEITTMDEVGQSAFSLLNVANERAEHWKRAEKKRVAEWRIPPGDDQERDPDAEYSDDPDDPRPQYPRSLLQFQLSDGDRTLSAFEYKPLHDIVLGETPLGCKILLNKLFVQARRGFLEPATATVKGGGWGSGLTFKRAQEAQLVRSWKIRMGLPVEEEEHAPEPEPEDDPPAAPLQELPPAAPAAAPRGPPAVPARAPSQQPDFGAEAIRSPLREISAPPEPGPSRISHDDDERQPRRRKVPVRNRSPSPDPPPRPEYSRSRYFGGEAAGSSKDKGKQKPGDLARDLIFSPHRAAPLMYADDNELERLSDGQGASTSNGKAEEQQTDTVRWDEEGDTVMTDAGYSSGDDYGDMIVDDGLEAVLNMTEEKHRATTHSQNAASQVAHMQAATNTTLVGTARSTVVSSQSTLVGTSSRRQRSVGSQPQPSQLRPPPVQMVIEIDDDEDDEKENAVVPARHIRRRTSPPRDAEVIELSSD</sequence>
<organism evidence="5 6">
    <name type="scientific">Steccherinum ochraceum</name>
    <dbReference type="NCBI Taxonomy" id="92696"/>
    <lineage>
        <taxon>Eukaryota</taxon>
        <taxon>Fungi</taxon>
        <taxon>Dikarya</taxon>
        <taxon>Basidiomycota</taxon>
        <taxon>Agaricomycotina</taxon>
        <taxon>Agaricomycetes</taxon>
        <taxon>Polyporales</taxon>
        <taxon>Steccherinaceae</taxon>
        <taxon>Steccherinum</taxon>
    </lineage>
</organism>
<dbReference type="GO" id="GO:0000724">
    <property type="term" value="P:double-strand break repair via homologous recombination"/>
    <property type="evidence" value="ECO:0007669"/>
    <property type="project" value="TreeGrafter"/>
</dbReference>
<evidence type="ECO:0000313" key="6">
    <source>
        <dbReference type="Proteomes" id="UP000292702"/>
    </source>
</evidence>
<evidence type="ECO:0000256" key="2">
    <source>
        <dbReference type="ARBA" id="ARBA00018987"/>
    </source>
</evidence>
<gene>
    <name evidence="5" type="ORF">EIP91_007915</name>
</gene>
<dbReference type="Pfam" id="PF08585">
    <property type="entry name" value="RMI1_N_C"/>
    <property type="match status" value="1"/>
</dbReference>
<feature type="compositionally biased region" description="Polar residues" evidence="3">
    <location>
        <begin position="478"/>
        <end position="506"/>
    </location>
</feature>
<dbReference type="InterPro" id="IPR042470">
    <property type="entry name" value="RMI1_N_C_sf"/>
</dbReference>
<comment type="similarity">
    <text evidence="1">Belongs to the RMI1 family.</text>
</comment>
<dbReference type="OrthoDB" id="341511at2759"/>
<proteinExistence type="inferred from homology"/>
<keyword evidence="6" id="KW-1185">Reference proteome</keyword>
<evidence type="ECO:0000259" key="4">
    <source>
        <dbReference type="Pfam" id="PF08585"/>
    </source>
</evidence>
<feature type="compositionally biased region" description="Acidic residues" evidence="3">
    <location>
        <begin position="240"/>
        <end position="254"/>
    </location>
</feature>
<dbReference type="AlphaFoldDB" id="A0A4R0RUE4"/>
<feature type="region of interest" description="Disordered" evidence="3">
    <location>
        <begin position="121"/>
        <end position="150"/>
    </location>
</feature>
<feature type="region of interest" description="Disordered" evidence="3">
    <location>
        <begin position="299"/>
        <end position="435"/>
    </location>
</feature>
<feature type="domain" description="RecQ mediated genome instability protein 1 OB-fold" evidence="4">
    <location>
        <begin position="67"/>
        <end position="211"/>
    </location>
</feature>
<dbReference type="Proteomes" id="UP000292702">
    <property type="component" value="Unassembled WGS sequence"/>
</dbReference>
<feature type="compositionally biased region" description="Acidic residues" evidence="3">
    <location>
        <begin position="128"/>
        <end position="143"/>
    </location>
</feature>
<evidence type="ECO:0000256" key="1">
    <source>
        <dbReference type="ARBA" id="ARBA00006395"/>
    </source>
</evidence>
<dbReference type="InterPro" id="IPR013894">
    <property type="entry name" value="RMI1_OB"/>
</dbReference>
<dbReference type="STRING" id="92696.A0A4R0RUE4"/>
<dbReference type="GO" id="GO:0031422">
    <property type="term" value="C:RecQ family helicase-topoisomerase III complex"/>
    <property type="evidence" value="ECO:0007669"/>
    <property type="project" value="TreeGrafter"/>
</dbReference>